<feature type="compositionally biased region" description="Acidic residues" evidence="1">
    <location>
        <begin position="154"/>
        <end position="172"/>
    </location>
</feature>
<feature type="compositionally biased region" description="Pro residues" evidence="1">
    <location>
        <begin position="302"/>
        <end position="317"/>
    </location>
</feature>
<feature type="compositionally biased region" description="Low complexity" evidence="1">
    <location>
        <begin position="288"/>
        <end position="301"/>
    </location>
</feature>
<evidence type="ECO:0000313" key="2">
    <source>
        <dbReference type="EMBL" id="KAL1842820.1"/>
    </source>
</evidence>
<evidence type="ECO:0000256" key="1">
    <source>
        <dbReference type="SAM" id="MobiDB-lite"/>
    </source>
</evidence>
<sequence>MEDYTGARTLPTHLHHSTGSGLVHNRHYQPRYPLNDSDDDNNVHDNTFHSPHYHHTNTIRRHTAPEVYYPAAYPSLDDDHTNHTNHTTNNSDDAQTKPIPISPRKGSLAIPPRHHYHTRHRPRGYVHADVLAEVECEQRRKNRRDRRGYRPDHDEQDEHDDGEKKEEEEEGWFFDWSPSPAEGSTPQTTPAPAMVDHSAAIPRSATGLQQDGLWLGSGGIEEVVRNGDGDGGGGEGGGGRGYFPLHEEPGMRRKAPHPFYRDAERARRASIQLAATECNRPSGNFYYSSSSSSSSDGIPSLSQPPQPQQQPQKPPRQPTSQAPLSGEQPTDSTISPYIPDDVPLGVVIPTGKYYPTNWEKRHGQPKLRAPVTPKQSTSTPQLSTAQQQPGHEEYSNQPKESSVSLASGLRSHRRGQISPVASFLNRHGPISPQLGPIECPGTVTPISLEK</sequence>
<proteinExistence type="predicted"/>
<gene>
    <name evidence="2" type="ORF">VTJ49DRAFT_4149</name>
</gene>
<evidence type="ECO:0000313" key="3">
    <source>
        <dbReference type="Proteomes" id="UP001583172"/>
    </source>
</evidence>
<protein>
    <submittedName>
        <fullName evidence="2">Uncharacterized protein</fullName>
    </submittedName>
</protein>
<feature type="region of interest" description="Disordered" evidence="1">
    <location>
        <begin position="138"/>
        <end position="193"/>
    </location>
</feature>
<feature type="compositionally biased region" description="Gly residues" evidence="1">
    <location>
        <begin position="229"/>
        <end position="241"/>
    </location>
</feature>
<dbReference type="Proteomes" id="UP001583172">
    <property type="component" value="Unassembled WGS sequence"/>
</dbReference>
<keyword evidence="3" id="KW-1185">Reference proteome</keyword>
<feature type="region of interest" description="Disordered" evidence="1">
    <location>
        <begin position="220"/>
        <end position="450"/>
    </location>
</feature>
<feature type="compositionally biased region" description="Basic residues" evidence="1">
    <location>
        <begin position="112"/>
        <end position="124"/>
    </location>
</feature>
<comment type="caution">
    <text evidence="2">The sequence shown here is derived from an EMBL/GenBank/DDBJ whole genome shotgun (WGS) entry which is preliminary data.</text>
</comment>
<organism evidence="2 3">
    <name type="scientific">Humicola insolens</name>
    <name type="common">Soft-rot fungus</name>
    <dbReference type="NCBI Taxonomy" id="85995"/>
    <lineage>
        <taxon>Eukaryota</taxon>
        <taxon>Fungi</taxon>
        <taxon>Dikarya</taxon>
        <taxon>Ascomycota</taxon>
        <taxon>Pezizomycotina</taxon>
        <taxon>Sordariomycetes</taxon>
        <taxon>Sordariomycetidae</taxon>
        <taxon>Sordariales</taxon>
        <taxon>Chaetomiaceae</taxon>
        <taxon>Mycothermus</taxon>
    </lineage>
</organism>
<feature type="compositionally biased region" description="Low complexity" evidence="1">
    <location>
        <begin position="84"/>
        <end position="93"/>
    </location>
</feature>
<dbReference type="EMBL" id="JAZGSY010000032">
    <property type="protein sequence ID" value="KAL1842820.1"/>
    <property type="molecule type" value="Genomic_DNA"/>
</dbReference>
<feature type="region of interest" description="Disordered" evidence="1">
    <location>
        <begin position="72"/>
        <end position="125"/>
    </location>
</feature>
<accession>A0ABR3VLP8</accession>
<name>A0ABR3VLP8_HUMIN</name>
<reference evidence="2 3" key="1">
    <citation type="journal article" date="2024" name="Commun. Biol.">
        <title>Comparative genomic analysis of thermophilic fungi reveals convergent evolutionary adaptations and gene losses.</title>
        <authorList>
            <person name="Steindorff A.S."/>
            <person name="Aguilar-Pontes M.V."/>
            <person name="Robinson A.J."/>
            <person name="Andreopoulos B."/>
            <person name="LaButti K."/>
            <person name="Kuo A."/>
            <person name="Mondo S."/>
            <person name="Riley R."/>
            <person name="Otillar R."/>
            <person name="Haridas S."/>
            <person name="Lipzen A."/>
            <person name="Grimwood J."/>
            <person name="Schmutz J."/>
            <person name="Clum A."/>
            <person name="Reid I.D."/>
            <person name="Moisan M.C."/>
            <person name="Butler G."/>
            <person name="Nguyen T.T.M."/>
            <person name="Dewar K."/>
            <person name="Conant G."/>
            <person name="Drula E."/>
            <person name="Henrissat B."/>
            <person name="Hansel C."/>
            <person name="Singer S."/>
            <person name="Hutchinson M.I."/>
            <person name="de Vries R.P."/>
            <person name="Natvig D.O."/>
            <person name="Powell A.J."/>
            <person name="Tsang A."/>
            <person name="Grigoriev I.V."/>
        </authorList>
    </citation>
    <scope>NUCLEOTIDE SEQUENCE [LARGE SCALE GENOMIC DNA]</scope>
    <source>
        <strain evidence="2 3">CBS 620.91</strain>
    </source>
</reference>
<feature type="compositionally biased region" description="Polar residues" evidence="1">
    <location>
        <begin position="373"/>
        <end position="405"/>
    </location>
</feature>
<feature type="region of interest" description="Disordered" evidence="1">
    <location>
        <begin position="1"/>
        <end position="59"/>
    </location>
</feature>